<gene>
    <name evidence="5" type="primary">LOC103524683</name>
</gene>
<feature type="coiled-coil region" evidence="2">
    <location>
        <begin position="16"/>
        <end position="43"/>
    </location>
</feature>
<dbReference type="InterPro" id="IPR051876">
    <property type="entry name" value="ODA-DC/CCD"/>
</dbReference>
<reference evidence="5" key="1">
    <citation type="submission" date="2025-08" db="UniProtKB">
        <authorList>
            <consortium name="RefSeq"/>
        </authorList>
    </citation>
    <scope>IDENTIFICATION</scope>
</reference>
<dbReference type="Proteomes" id="UP000079169">
    <property type="component" value="Unplaced"/>
</dbReference>
<dbReference type="KEGG" id="dci:103524683"/>
<evidence type="ECO:0000259" key="3">
    <source>
        <dbReference type="Pfam" id="PF21773"/>
    </source>
</evidence>
<proteinExistence type="predicted"/>
<dbReference type="AlphaFoldDB" id="A0A1S4ESL8"/>
<evidence type="ECO:0000256" key="2">
    <source>
        <dbReference type="SAM" id="Coils"/>
    </source>
</evidence>
<feature type="domain" description="ODAD1 central coiled coil region" evidence="3">
    <location>
        <begin position="145"/>
        <end position="416"/>
    </location>
</feature>
<dbReference type="PaxDb" id="121845-A0A1S4ESL8"/>
<evidence type="ECO:0000313" key="4">
    <source>
        <dbReference type="Proteomes" id="UP000079169"/>
    </source>
</evidence>
<evidence type="ECO:0000313" key="5">
    <source>
        <dbReference type="RefSeq" id="XP_017305176.1"/>
    </source>
</evidence>
<dbReference type="RefSeq" id="XP_017305176.1">
    <property type="nucleotide sequence ID" value="XM_017449687.2"/>
</dbReference>
<dbReference type="GeneID" id="103524683"/>
<dbReference type="CTD" id="42024"/>
<feature type="coiled-coil region" evidence="2">
    <location>
        <begin position="74"/>
        <end position="160"/>
    </location>
</feature>
<organism evidence="4 5">
    <name type="scientific">Diaphorina citri</name>
    <name type="common">Asian citrus psyllid</name>
    <dbReference type="NCBI Taxonomy" id="121845"/>
    <lineage>
        <taxon>Eukaryota</taxon>
        <taxon>Metazoa</taxon>
        <taxon>Ecdysozoa</taxon>
        <taxon>Arthropoda</taxon>
        <taxon>Hexapoda</taxon>
        <taxon>Insecta</taxon>
        <taxon>Pterygota</taxon>
        <taxon>Neoptera</taxon>
        <taxon>Paraneoptera</taxon>
        <taxon>Hemiptera</taxon>
        <taxon>Sternorrhyncha</taxon>
        <taxon>Psylloidea</taxon>
        <taxon>Psyllidae</taxon>
        <taxon>Diaphorininae</taxon>
        <taxon>Diaphorina</taxon>
    </lineage>
</organism>
<dbReference type="InterPro" id="IPR049258">
    <property type="entry name" value="ODAD1_CC"/>
</dbReference>
<feature type="coiled-coil region" evidence="2">
    <location>
        <begin position="330"/>
        <end position="382"/>
    </location>
</feature>
<dbReference type="STRING" id="121845.A0A1S4ESL8"/>
<protein>
    <submittedName>
        <fullName evidence="5">Coiled-coil domain-containing protein 63</fullName>
    </submittedName>
</protein>
<dbReference type="OMA" id="MMHKKTQ"/>
<sequence length="480" mass="56523">MAIPSSSSNTDDAEMYQLASAELQRLQRQYRIMERDREAYQDEMRISIAKQRRIIDMLSREKQELLLAARVNKSEKQETKNASYKNRIEILLKQQDLIETKIKSEQLQLKELDAQIRKVEDQVNELRSSHMNDDKYLIKVQEQNREVDLLENRLHTATVKFNKMLMGNRKLKHEIDLLVKSKAHFNDLYQQLIQKLADGKKVILDLIEQATVAYDQREESQNKLFALKERDKVNVAMYGHEMRELQRELDHDFKLQEFLGIKGQKRIMQDLELREAEKKKEQRESLSRTIEKFENILQQIKEFCNETDIDRVAALFIKQEEENFALFNYVNELNNECEMLKDQVKELTVNINEQRAINKQKAMEQQDTLDSLTQELRNRQNDTNTMKSTLDNTTTITGEILDKINTLFVFMKQNQTQQTASVLNLLGDSTSIHVNKYNVSLFLAIIEKTINQLLNIVNAPVEDTSARHEDTVHFEFPPRR</sequence>
<keyword evidence="4" id="KW-1185">Reference proteome</keyword>
<accession>A0A1S4ESL8</accession>
<name>A0A1S4ESL8_DIACI</name>
<dbReference type="PANTHER" id="PTHR21694:SF18">
    <property type="entry name" value="COILED-COIL DOMAIN-CONTAINING PROTEIN 63"/>
    <property type="match status" value="1"/>
</dbReference>
<evidence type="ECO:0000256" key="1">
    <source>
        <dbReference type="ARBA" id="ARBA00023054"/>
    </source>
</evidence>
<dbReference type="PANTHER" id="PTHR21694">
    <property type="entry name" value="COILED-COIL DOMAIN-CONTAINING PROTEIN 63"/>
    <property type="match status" value="1"/>
</dbReference>
<feature type="coiled-coil region" evidence="2">
    <location>
        <begin position="261"/>
        <end position="296"/>
    </location>
</feature>
<dbReference type="OrthoDB" id="6766775at2759"/>
<keyword evidence="1 2" id="KW-0175">Coiled coil</keyword>
<dbReference type="Pfam" id="PF21773">
    <property type="entry name" value="ODAD1_CC"/>
    <property type="match status" value="1"/>
</dbReference>